<evidence type="ECO:0000313" key="4">
    <source>
        <dbReference type="WBParaSite" id="Hba_07512"/>
    </source>
</evidence>
<keyword evidence="3" id="KW-1185">Reference proteome</keyword>
<protein>
    <submittedName>
        <fullName evidence="4">NAD(P)-bd_dom domain-containing protein</fullName>
    </submittedName>
</protein>
<dbReference type="SUPFAM" id="SSF51735">
    <property type="entry name" value="NAD(P)-binding Rossmann-fold domains"/>
    <property type="match status" value="1"/>
</dbReference>
<proteinExistence type="inferred from homology"/>
<evidence type="ECO:0000259" key="2">
    <source>
        <dbReference type="Pfam" id="PF01370"/>
    </source>
</evidence>
<reference evidence="4" key="1">
    <citation type="submission" date="2016-11" db="UniProtKB">
        <authorList>
            <consortium name="WormBaseParasite"/>
        </authorList>
    </citation>
    <scope>IDENTIFICATION</scope>
</reference>
<evidence type="ECO:0000256" key="1">
    <source>
        <dbReference type="ARBA" id="ARBA00007637"/>
    </source>
</evidence>
<name>A0A1I7WQT2_HETBA</name>
<dbReference type="WBParaSite" id="Hba_07512">
    <property type="protein sequence ID" value="Hba_07512"/>
    <property type="gene ID" value="Hba_07512"/>
</dbReference>
<dbReference type="InterPro" id="IPR001509">
    <property type="entry name" value="Epimerase_deHydtase"/>
</dbReference>
<dbReference type="Pfam" id="PF01370">
    <property type="entry name" value="Epimerase"/>
    <property type="match status" value="2"/>
</dbReference>
<feature type="domain" description="NAD-dependent epimerase/dehydratase" evidence="2">
    <location>
        <begin position="93"/>
        <end position="215"/>
    </location>
</feature>
<dbReference type="AlphaFoldDB" id="A0A1I7WQT2"/>
<sequence length="248" mass="28441">MIVKLGQFQVDMVIHFAAITHVDESYTDRVGTIQDNIISTTTLLESIVNRKYTGVKKLVHISTGKKYNNNGIFQKVKLTKEGNEEHKKIKYSLIFFSDEIYGDSFDDATPKNENSLPNPTNPYAASKAACEVIIRSYWHSYKLPYVMVRMNNVYGPRQAYTKLIPKFTKFALDGKPYPLMGDGLHTRSWMYVADCSEAIRRVAEEGKLGEVYNIGTDFEMTNIELTRKIHAIVNKLQQRYVHIPHPCH</sequence>
<dbReference type="InterPro" id="IPR036291">
    <property type="entry name" value="NAD(P)-bd_dom_sf"/>
</dbReference>
<organism evidence="3 4">
    <name type="scientific">Heterorhabditis bacteriophora</name>
    <name type="common">Entomopathogenic nematode worm</name>
    <dbReference type="NCBI Taxonomy" id="37862"/>
    <lineage>
        <taxon>Eukaryota</taxon>
        <taxon>Metazoa</taxon>
        <taxon>Ecdysozoa</taxon>
        <taxon>Nematoda</taxon>
        <taxon>Chromadorea</taxon>
        <taxon>Rhabditida</taxon>
        <taxon>Rhabditina</taxon>
        <taxon>Rhabditomorpha</taxon>
        <taxon>Strongyloidea</taxon>
        <taxon>Heterorhabditidae</taxon>
        <taxon>Heterorhabditis</taxon>
    </lineage>
</organism>
<dbReference type="PANTHER" id="PTHR43000">
    <property type="entry name" value="DTDP-D-GLUCOSE 4,6-DEHYDRATASE-RELATED"/>
    <property type="match status" value="1"/>
</dbReference>
<feature type="domain" description="NAD-dependent epimerase/dehydratase" evidence="2">
    <location>
        <begin position="7"/>
        <end position="72"/>
    </location>
</feature>
<accession>A0A1I7WQT2</accession>
<comment type="similarity">
    <text evidence="1">Belongs to the NAD(P)-dependent epimerase/dehydratase family.</text>
</comment>
<dbReference type="Gene3D" id="3.40.50.720">
    <property type="entry name" value="NAD(P)-binding Rossmann-like Domain"/>
    <property type="match status" value="2"/>
</dbReference>
<evidence type="ECO:0000313" key="3">
    <source>
        <dbReference type="Proteomes" id="UP000095283"/>
    </source>
</evidence>
<dbReference type="Proteomes" id="UP000095283">
    <property type="component" value="Unplaced"/>
</dbReference>